<evidence type="ECO:0000313" key="10">
    <source>
        <dbReference type="Proteomes" id="UP000712570"/>
    </source>
</evidence>
<evidence type="ECO:0000313" key="9">
    <source>
        <dbReference type="EMBL" id="NHQ88445.1"/>
    </source>
</evidence>
<feature type="domain" description="DUF7146" evidence="8">
    <location>
        <begin position="122"/>
        <end position="236"/>
    </location>
</feature>
<dbReference type="Pfam" id="PF23639">
    <property type="entry name" value="DUF7146"/>
    <property type="match status" value="1"/>
</dbReference>
<dbReference type="InterPro" id="IPR006171">
    <property type="entry name" value="TOPRIM_dom"/>
</dbReference>
<evidence type="ECO:0000256" key="6">
    <source>
        <dbReference type="ARBA" id="ARBA00023163"/>
    </source>
</evidence>
<dbReference type="EMBL" id="JAAOLX010000015">
    <property type="protein sequence ID" value="NHQ88445.1"/>
    <property type="molecule type" value="Genomic_DNA"/>
</dbReference>
<evidence type="ECO:0000256" key="2">
    <source>
        <dbReference type="ARBA" id="ARBA00022515"/>
    </source>
</evidence>
<proteinExistence type="predicted"/>
<dbReference type="InterPro" id="IPR036977">
    <property type="entry name" value="DNA_primase_Znf_CHC2"/>
</dbReference>
<dbReference type="Pfam" id="PF13362">
    <property type="entry name" value="Toprim_3"/>
    <property type="match status" value="1"/>
</dbReference>
<evidence type="ECO:0000259" key="7">
    <source>
        <dbReference type="Pfam" id="PF13362"/>
    </source>
</evidence>
<feature type="domain" description="Toprim" evidence="7">
    <location>
        <begin position="252"/>
        <end position="347"/>
    </location>
</feature>
<comment type="caution">
    <text evidence="9">The sequence shown here is derived from an EMBL/GenBank/DDBJ whole genome shotgun (WGS) entry which is preliminary data.</text>
</comment>
<reference evidence="9 10" key="1">
    <citation type="submission" date="2020-03" db="EMBL/GenBank/DDBJ databases">
        <title>Draft genome sequence of environmentally isolated violet-colored cultures.</title>
        <authorList>
            <person name="Wilson H.S."/>
        </authorList>
    </citation>
    <scope>NUCLEOTIDE SEQUENCE [LARGE SCALE GENOMIC DNA]</scope>
    <source>
        <strain evidence="9 10">HSC-16F04</strain>
    </source>
</reference>
<dbReference type="RefSeq" id="WP_166830168.1">
    <property type="nucleotide sequence ID" value="NZ_JAAOLX010000015.1"/>
</dbReference>
<sequence>MNQSFSQQVKLASQGYWPLILTRMGINPKLLDGRNHPCPACGGVDRFQFTSRGNGADYGRFACRGMNKQGGDGFSLVMHVFDLSFPKAIMAVAKVLGININGPRLAMPVIPVQPPPPVIDNTTKLQAILDNCQQIRTGNTAGKYLINRGLSADYWPASGVLRFASALDYWHSNDEDKPIKLGVWPALVAHIQKPDGSLAGIHRIYLSQAGHKADIAAINGEVPPSKKLQSAHTGAIRGAACRLFPIGEDGRLALTEGIETAIAVHRMTGLAVWACISAGGLRNVVLPDNVREVLIYGDNDLPDEKNRNAGKESAYFLAARQLAMGKAVKVLLPPLAGIDWLDVLSNELNRAIS</sequence>
<dbReference type="CDD" id="cd01029">
    <property type="entry name" value="TOPRIM_primases"/>
    <property type="match status" value="1"/>
</dbReference>
<evidence type="ECO:0000256" key="3">
    <source>
        <dbReference type="ARBA" id="ARBA00022679"/>
    </source>
</evidence>
<evidence type="ECO:0000259" key="8">
    <source>
        <dbReference type="Pfam" id="PF23639"/>
    </source>
</evidence>
<keyword evidence="6" id="KW-0804">Transcription</keyword>
<organism evidence="9 10">
    <name type="scientific">Iodobacter violaceini</name>
    <dbReference type="NCBI Taxonomy" id="3044271"/>
    <lineage>
        <taxon>Bacteria</taxon>
        <taxon>Pseudomonadati</taxon>
        <taxon>Pseudomonadota</taxon>
        <taxon>Betaproteobacteria</taxon>
        <taxon>Neisseriales</taxon>
        <taxon>Chitinibacteraceae</taxon>
        <taxon>Iodobacter</taxon>
    </lineage>
</organism>
<dbReference type="InterPro" id="IPR034154">
    <property type="entry name" value="TOPRIM_DnaG/twinkle"/>
</dbReference>
<keyword evidence="2" id="KW-0639">Primosome</keyword>
<evidence type="ECO:0000256" key="4">
    <source>
        <dbReference type="ARBA" id="ARBA00022695"/>
    </source>
</evidence>
<keyword evidence="3" id="KW-0808">Transferase</keyword>
<accession>A0ABX0KUR3</accession>
<name>A0ABX0KUR3_9NEIS</name>
<dbReference type="Gene3D" id="3.90.580.10">
    <property type="entry name" value="Zinc finger, CHC2-type domain"/>
    <property type="match status" value="1"/>
</dbReference>
<gene>
    <name evidence="9" type="ORF">HA050_20295</name>
</gene>
<keyword evidence="5" id="KW-0235">DNA replication</keyword>
<keyword evidence="4" id="KW-0548">Nucleotidyltransferase</keyword>
<dbReference type="Proteomes" id="UP000712570">
    <property type="component" value="Unassembled WGS sequence"/>
</dbReference>
<evidence type="ECO:0000256" key="5">
    <source>
        <dbReference type="ARBA" id="ARBA00022705"/>
    </source>
</evidence>
<evidence type="ECO:0000256" key="1">
    <source>
        <dbReference type="ARBA" id="ARBA00022478"/>
    </source>
</evidence>
<keyword evidence="10" id="KW-1185">Reference proteome</keyword>
<keyword evidence="1" id="KW-0240">DNA-directed RNA polymerase</keyword>
<protein>
    <submittedName>
        <fullName evidence="9">Zinc-binding protein</fullName>
    </submittedName>
</protein>
<dbReference type="SUPFAM" id="SSF57783">
    <property type="entry name" value="Zinc beta-ribbon"/>
    <property type="match status" value="1"/>
</dbReference>
<dbReference type="InterPro" id="IPR055570">
    <property type="entry name" value="DUF7146"/>
</dbReference>